<evidence type="ECO:0000313" key="2">
    <source>
        <dbReference type="Proteomes" id="UP001056978"/>
    </source>
</evidence>
<protein>
    <submittedName>
        <fullName evidence="1">Uncharacterized protein</fullName>
    </submittedName>
</protein>
<keyword evidence="2" id="KW-1185">Reference proteome</keyword>
<evidence type="ECO:0000313" key="1">
    <source>
        <dbReference type="EMBL" id="KAI4840222.1"/>
    </source>
</evidence>
<sequence length="179" mass="21378">MTSVSTEENAKENTMTLYLKYRDEFKDTISNFYDNIDRRVNENPGKYCATDEYRIFQTADKNIISLCQEIGINLFKIKRDNFDRIKRCKYLNYLINIKGKYNSNPLLFQMYNKFSNDTCNICMIILEKINRDILTKLTVLYNLYKGFNDFISEKNKAATSSENPKKYYDFYIQHSRNVK</sequence>
<reference evidence="1" key="1">
    <citation type="submission" date="2022-06" db="EMBL/GenBank/DDBJ databases">
        <title>The First Complete Genome of the Simian Malaria Parasite Plasmodium brasilianum.</title>
        <authorList>
            <person name="Bajic M."/>
            <person name="Ravishankar S."/>
        </authorList>
    </citation>
    <scope>NUCLEOTIDE SEQUENCE</scope>
    <source>
        <strain evidence="1">Bolivian I</strain>
    </source>
</reference>
<name>A0ACB9YER2_PLABR</name>
<organism evidence="1 2">
    <name type="scientific">Plasmodium brasilianum</name>
    <dbReference type="NCBI Taxonomy" id="5824"/>
    <lineage>
        <taxon>Eukaryota</taxon>
        <taxon>Sar</taxon>
        <taxon>Alveolata</taxon>
        <taxon>Apicomplexa</taxon>
        <taxon>Aconoidasida</taxon>
        <taxon>Haemosporida</taxon>
        <taxon>Plasmodiidae</taxon>
        <taxon>Plasmodium</taxon>
        <taxon>Plasmodium (Plasmodium)</taxon>
    </lineage>
</organism>
<dbReference type="EMBL" id="CM043773">
    <property type="protein sequence ID" value="KAI4840222.1"/>
    <property type="molecule type" value="Genomic_DNA"/>
</dbReference>
<dbReference type="Proteomes" id="UP001056978">
    <property type="component" value="Chromosome 5"/>
</dbReference>
<accession>A0ACB9YER2</accession>
<proteinExistence type="predicted"/>
<gene>
    <name evidence="1" type="ORF">MKS88_001580</name>
</gene>
<comment type="caution">
    <text evidence="1">The sequence shown here is derived from an EMBL/GenBank/DDBJ whole genome shotgun (WGS) entry which is preliminary data.</text>
</comment>